<reference evidence="4" key="4">
    <citation type="journal article" date="2015" name="G3 (Bethesda)">
        <title>Genome sequences of three phytopathogenic species of the Magnaporthaceae family of fungi.</title>
        <authorList>
            <person name="Okagaki L.H."/>
            <person name="Nunes C.C."/>
            <person name="Sailsbery J."/>
            <person name="Clay B."/>
            <person name="Brown D."/>
            <person name="John T."/>
            <person name="Oh Y."/>
            <person name="Young N."/>
            <person name="Fitzgerald M."/>
            <person name="Haas B.J."/>
            <person name="Zeng Q."/>
            <person name="Young S."/>
            <person name="Adiconis X."/>
            <person name="Fan L."/>
            <person name="Levin J.Z."/>
            <person name="Mitchell T.K."/>
            <person name="Okubara P.A."/>
            <person name="Farman M.L."/>
            <person name="Kohn L.M."/>
            <person name="Birren B."/>
            <person name="Ma L.-J."/>
            <person name="Dean R.A."/>
        </authorList>
    </citation>
    <scope>NUCLEOTIDE SEQUENCE</scope>
    <source>
        <strain evidence="4">R3-111a-1</strain>
    </source>
</reference>
<dbReference type="InterPro" id="IPR040052">
    <property type="entry name" value="RBM17"/>
</dbReference>
<evidence type="ECO:0000259" key="2">
    <source>
        <dbReference type="PROSITE" id="PS50174"/>
    </source>
</evidence>
<feature type="region of interest" description="Disordered" evidence="1">
    <location>
        <begin position="210"/>
        <end position="386"/>
    </location>
</feature>
<dbReference type="RefSeq" id="XP_009218758.1">
    <property type="nucleotide sequence ID" value="XM_009220494.1"/>
</dbReference>
<dbReference type="InterPro" id="IPR000467">
    <property type="entry name" value="G_patch_dom"/>
</dbReference>
<dbReference type="SMART" id="SM00443">
    <property type="entry name" value="G_patch"/>
    <property type="match status" value="1"/>
</dbReference>
<sequence length="557" mass="57909">MSGPSKPAPAGGGAAMSLYANLLDPKAADPASAPRPAGEKGAGGGAAVKKPMLDPATLRLQPMRRPQPAQKLKPKTSVVFPKAAPPVAAAPAAATSSSSSTTTAAPGAPPTAAPPAAPDANAPAAAAEPPARSSLADWAATEEDEYMYGTGDKRQRGGRKAKKNKNRDGGSGLETNWDDLYDPSRPTNIEEYLRSDERIAEIREWKAVLNAHRVRRQRRGRSSPASSDADEETSRGNAAAQQSSQFAPPPSYSFAPPPPSPPRRNVSQEAEHDTIRPSASSAPPPPDDATGDDAYARRMALSTGGAQAPRSASPALAAASAPSNPAAATISRAPVRYDTAAAPDDEMDVDQGGGHDGGDDDDGDQPTAGLGAGDQQQRSSRPGKSGFAARMMEKMGWEKGRGLGAEGNEGITKGLSVKLEKRRRLPDAEGGGFAQPGGVARIVGGKPAPGGSGAGQEGRFGRMSEVVVLRGMLEGMHDVAAEVEKGLSQEIGEECGEKYGRLERVYIHVETKQVFIKFTDQVSALRAVNALQGRVFNGNAIVPAFYDAEKFEAGVYQ</sequence>
<dbReference type="Pfam" id="PF00076">
    <property type="entry name" value="RRM_1"/>
    <property type="match status" value="1"/>
</dbReference>
<evidence type="ECO:0000313" key="5">
    <source>
        <dbReference type="Proteomes" id="UP000006039"/>
    </source>
</evidence>
<dbReference type="EMBL" id="GL385396">
    <property type="protein sequence ID" value="EJT77613.1"/>
    <property type="molecule type" value="Genomic_DNA"/>
</dbReference>
<reference evidence="4" key="5">
    <citation type="submission" date="2018-04" db="UniProtKB">
        <authorList>
            <consortium name="EnsemblFungi"/>
        </authorList>
    </citation>
    <scope>IDENTIFICATION</scope>
    <source>
        <strain evidence="4">R3-111a-1</strain>
    </source>
</reference>
<dbReference type="InterPro" id="IPR000504">
    <property type="entry name" value="RRM_dom"/>
</dbReference>
<dbReference type="PANTHER" id="PTHR13288">
    <property type="entry name" value="SPLICING FACTOR 45 SPF45"/>
    <property type="match status" value="1"/>
</dbReference>
<reference evidence="3" key="3">
    <citation type="submission" date="2010-09" db="EMBL/GenBank/DDBJ databases">
        <title>Annotation of Gaeumannomyces graminis var. tritici R3-111a-1.</title>
        <authorList>
            <consortium name="The Broad Institute Genome Sequencing Platform"/>
            <person name="Ma L.-J."/>
            <person name="Dead R."/>
            <person name="Young S.K."/>
            <person name="Zeng Q."/>
            <person name="Gargeya S."/>
            <person name="Fitzgerald M."/>
            <person name="Haas B."/>
            <person name="Abouelleil A."/>
            <person name="Alvarado L."/>
            <person name="Arachchi H.M."/>
            <person name="Berlin A."/>
            <person name="Brown A."/>
            <person name="Chapman S.B."/>
            <person name="Chen Z."/>
            <person name="Dunbar C."/>
            <person name="Freedman E."/>
            <person name="Gearin G."/>
            <person name="Gellesch M."/>
            <person name="Goldberg J."/>
            <person name="Griggs A."/>
            <person name="Gujja S."/>
            <person name="Heiman D."/>
            <person name="Howarth C."/>
            <person name="Larson L."/>
            <person name="Lui A."/>
            <person name="MacDonald P.J.P."/>
            <person name="Mehta T."/>
            <person name="Montmayeur A."/>
            <person name="Murphy C."/>
            <person name="Neiman D."/>
            <person name="Pearson M."/>
            <person name="Priest M."/>
            <person name="Roberts A."/>
            <person name="Saif S."/>
            <person name="Shea T."/>
            <person name="Shenoy N."/>
            <person name="Sisk P."/>
            <person name="Stolte C."/>
            <person name="Sykes S."/>
            <person name="Yandava C."/>
            <person name="Wortman J."/>
            <person name="Nusbaum C."/>
            <person name="Birren B."/>
        </authorList>
    </citation>
    <scope>NUCLEOTIDE SEQUENCE</scope>
    <source>
        <strain evidence="3">R3-111a-1</strain>
    </source>
</reference>
<dbReference type="EnsemblFungi" id="EJT77613">
    <property type="protein sequence ID" value="EJT77613"/>
    <property type="gene ID" value="GGTG_02719"/>
</dbReference>
<dbReference type="GO" id="GO:0045292">
    <property type="term" value="P:mRNA cis splicing, via spliceosome"/>
    <property type="evidence" value="ECO:0007669"/>
    <property type="project" value="InterPro"/>
</dbReference>
<dbReference type="Proteomes" id="UP000006039">
    <property type="component" value="Unassembled WGS sequence"/>
</dbReference>
<evidence type="ECO:0000313" key="4">
    <source>
        <dbReference type="EnsemblFungi" id="EJT77613"/>
    </source>
</evidence>
<feature type="compositionally biased region" description="Pro residues" evidence="1">
    <location>
        <begin position="247"/>
        <end position="262"/>
    </location>
</feature>
<dbReference type="SUPFAM" id="SSF54928">
    <property type="entry name" value="RNA-binding domain, RBD"/>
    <property type="match status" value="1"/>
</dbReference>
<dbReference type="InterPro" id="IPR012677">
    <property type="entry name" value="Nucleotide-bd_a/b_plait_sf"/>
</dbReference>
<reference evidence="5" key="1">
    <citation type="submission" date="2010-07" db="EMBL/GenBank/DDBJ databases">
        <title>The genome sequence of Gaeumannomyces graminis var. tritici strain R3-111a-1.</title>
        <authorList>
            <consortium name="The Broad Institute Genome Sequencing Platform"/>
            <person name="Ma L.-J."/>
            <person name="Dead R."/>
            <person name="Young S."/>
            <person name="Zeng Q."/>
            <person name="Koehrsen M."/>
            <person name="Alvarado L."/>
            <person name="Berlin A."/>
            <person name="Chapman S.B."/>
            <person name="Chen Z."/>
            <person name="Freedman E."/>
            <person name="Gellesch M."/>
            <person name="Goldberg J."/>
            <person name="Griggs A."/>
            <person name="Gujja S."/>
            <person name="Heilman E.R."/>
            <person name="Heiman D."/>
            <person name="Hepburn T."/>
            <person name="Howarth C."/>
            <person name="Jen D."/>
            <person name="Larson L."/>
            <person name="Mehta T."/>
            <person name="Neiman D."/>
            <person name="Pearson M."/>
            <person name="Roberts A."/>
            <person name="Saif S."/>
            <person name="Shea T."/>
            <person name="Shenoy N."/>
            <person name="Sisk P."/>
            <person name="Stolte C."/>
            <person name="Sykes S."/>
            <person name="Walk T."/>
            <person name="White J."/>
            <person name="Yandava C."/>
            <person name="Haas B."/>
            <person name="Nusbaum C."/>
            <person name="Birren B."/>
        </authorList>
    </citation>
    <scope>NUCLEOTIDE SEQUENCE [LARGE SCALE GENOMIC DNA]</scope>
    <source>
        <strain evidence="5">R3-111a-1</strain>
    </source>
</reference>
<dbReference type="PROSITE" id="PS50174">
    <property type="entry name" value="G_PATCH"/>
    <property type="match status" value="1"/>
</dbReference>
<feature type="compositionally biased region" description="Pro residues" evidence="1">
    <location>
        <begin position="107"/>
        <end position="117"/>
    </location>
</feature>
<dbReference type="GO" id="GO:0071011">
    <property type="term" value="C:precatalytic spliceosome"/>
    <property type="evidence" value="ECO:0007669"/>
    <property type="project" value="TreeGrafter"/>
</dbReference>
<dbReference type="FunFam" id="3.30.70.330:FF:000495">
    <property type="entry name" value="Putative G-patch DNA repair protein (Drt111)"/>
    <property type="match status" value="1"/>
</dbReference>
<feature type="compositionally biased region" description="Low complexity" evidence="1">
    <location>
        <begin position="118"/>
        <end position="136"/>
    </location>
</feature>
<reference evidence="3" key="2">
    <citation type="submission" date="2010-07" db="EMBL/GenBank/DDBJ databases">
        <authorList>
            <consortium name="The Broad Institute Genome Sequencing Platform"/>
            <consortium name="Broad Institute Genome Sequencing Center for Infectious Disease"/>
            <person name="Ma L.-J."/>
            <person name="Dead R."/>
            <person name="Young S."/>
            <person name="Zeng Q."/>
            <person name="Koehrsen M."/>
            <person name="Alvarado L."/>
            <person name="Berlin A."/>
            <person name="Chapman S.B."/>
            <person name="Chen Z."/>
            <person name="Freedman E."/>
            <person name="Gellesch M."/>
            <person name="Goldberg J."/>
            <person name="Griggs A."/>
            <person name="Gujja S."/>
            <person name="Heilman E.R."/>
            <person name="Heiman D."/>
            <person name="Hepburn T."/>
            <person name="Howarth C."/>
            <person name="Jen D."/>
            <person name="Larson L."/>
            <person name="Mehta T."/>
            <person name="Neiman D."/>
            <person name="Pearson M."/>
            <person name="Roberts A."/>
            <person name="Saif S."/>
            <person name="Shea T."/>
            <person name="Shenoy N."/>
            <person name="Sisk P."/>
            <person name="Stolte C."/>
            <person name="Sykes S."/>
            <person name="Walk T."/>
            <person name="White J."/>
            <person name="Yandava C."/>
            <person name="Haas B."/>
            <person name="Nusbaum C."/>
            <person name="Birren B."/>
        </authorList>
    </citation>
    <scope>NUCLEOTIDE SEQUENCE</scope>
    <source>
        <strain evidence="3">R3-111a-1</strain>
    </source>
</reference>
<dbReference type="PANTHER" id="PTHR13288:SF8">
    <property type="entry name" value="SPLICING FACTOR 45"/>
    <property type="match status" value="1"/>
</dbReference>
<feature type="compositionally biased region" description="Basic residues" evidence="1">
    <location>
        <begin position="156"/>
        <end position="165"/>
    </location>
</feature>
<feature type="compositionally biased region" description="Basic residues" evidence="1">
    <location>
        <begin position="212"/>
        <end position="221"/>
    </location>
</feature>
<feature type="compositionally biased region" description="Low complexity" evidence="1">
    <location>
        <begin position="81"/>
        <end position="106"/>
    </location>
</feature>
<dbReference type="STRING" id="644352.J3NN61"/>
<evidence type="ECO:0000256" key="1">
    <source>
        <dbReference type="SAM" id="MobiDB-lite"/>
    </source>
</evidence>
<dbReference type="VEuPathDB" id="FungiDB:GGTG_02719"/>
<protein>
    <recommendedName>
        <fullName evidence="2">G-patch domain-containing protein</fullName>
    </recommendedName>
</protein>
<organism evidence="3">
    <name type="scientific">Gaeumannomyces tritici (strain R3-111a-1)</name>
    <name type="common">Wheat and barley take-all root rot fungus</name>
    <name type="synonym">Gaeumannomyces graminis var. tritici</name>
    <dbReference type="NCBI Taxonomy" id="644352"/>
    <lineage>
        <taxon>Eukaryota</taxon>
        <taxon>Fungi</taxon>
        <taxon>Dikarya</taxon>
        <taxon>Ascomycota</taxon>
        <taxon>Pezizomycotina</taxon>
        <taxon>Sordariomycetes</taxon>
        <taxon>Sordariomycetidae</taxon>
        <taxon>Magnaporthales</taxon>
        <taxon>Magnaporthaceae</taxon>
        <taxon>Gaeumannomyces</taxon>
    </lineage>
</organism>
<dbReference type="InterPro" id="IPR035979">
    <property type="entry name" value="RBD_domain_sf"/>
</dbReference>
<evidence type="ECO:0000313" key="3">
    <source>
        <dbReference type="EMBL" id="EJT77613.1"/>
    </source>
</evidence>
<feature type="region of interest" description="Disordered" evidence="1">
    <location>
        <begin position="26"/>
        <end position="186"/>
    </location>
</feature>
<dbReference type="Pfam" id="PF01585">
    <property type="entry name" value="G-patch"/>
    <property type="match status" value="1"/>
</dbReference>
<gene>
    <name evidence="4" type="primary">20343177</name>
    <name evidence="3" type="ORF">GGTG_02719</name>
</gene>
<proteinExistence type="predicted"/>
<feature type="domain" description="G-patch" evidence="2">
    <location>
        <begin position="384"/>
        <end position="436"/>
    </location>
</feature>
<dbReference type="GeneID" id="20343177"/>
<dbReference type="Gene3D" id="3.30.70.330">
    <property type="match status" value="1"/>
</dbReference>
<feature type="compositionally biased region" description="Low complexity" evidence="1">
    <location>
        <begin position="306"/>
        <end position="328"/>
    </location>
</feature>
<name>J3NN61_GAET3</name>
<dbReference type="OrthoDB" id="5411533at2759"/>
<dbReference type="eggNOG" id="KOG1996">
    <property type="taxonomic scope" value="Eukaryota"/>
</dbReference>
<accession>J3NN61</accession>
<dbReference type="HOGENOM" id="CLU_025002_1_0_1"/>
<dbReference type="AlphaFoldDB" id="J3NN61"/>
<keyword evidence="5" id="KW-1185">Reference proteome</keyword>
<dbReference type="GO" id="GO:0003723">
    <property type="term" value="F:RNA binding"/>
    <property type="evidence" value="ECO:0007669"/>
    <property type="project" value="InterPro"/>
</dbReference>